<keyword evidence="1" id="KW-0436">Ligase</keyword>
<dbReference type="Proteomes" id="UP000190166">
    <property type="component" value="Unassembled WGS sequence"/>
</dbReference>
<sequence length="195" mass="22525">MKTKERPSLYGAVFLLVAVNRRFIIIFASDMASFIVTLQLQPDDAAFFNRMRRQYYPAHANEVHAHLTLFYRLPADEPQIITSLATMVARPSFVLQVNEVQRYTNGIAYTLISGELQALHEALQTQWAPWLIPRDRQALRPHITIMNQVTAFKAQQAHEQLMANFRPFEVTATGVEVWRYLKGPWKLVGEYSFLT</sequence>
<dbReference type="SUPFAM" id="SSF55144">
    <property type="entry name" value="LigT-like"/>
    <property type="match status" value="1"/>
</dbReference>
<name>A0A1T5N3S2_9BACT</name>
<keyword evidence="2" id="KW-1185">Reference proteome</keyword>
<dbReference type="Gene3D" id="3.90.1140.10">
    <property type="entry name" value="Cyclic phosphodiesterase"/>
    <property type="match status" value="1"/>
</dbReference>
<evidence type="ECO:0000313" key="1">
    <source>
        <dbReference type="EMBL" id="SKC95132.1"/>
    </source>
</evidence>
<dbReference type="InterPro" id="IPR009097">
    <property type="entry name" value="Cyclic_Pdiesterase"/>
</dbReference>
<proteinExistence type="predicted"/>
<protein>
    <submittedName>
        <fullName evidence="1">2'-5' RNA ligase superfamily protein</fullName>
    </submittedName>
</protein>
<dbReference type="STRING" id="393003.SAMN05660461_0248"/>
<dbReference type="GO" id="GO:0016874">
    <property type="term" value="F:ligase activity"/>
    <property type="evidence" value="ECO:0007669"/>
    <property type="project" value="UniProtKB-KW"/>
</dbReference>
<evidence type="ECO:0000313" key="2">
    <source>
        <dbReference type="Proteomes" id="UP000190166"/>
    </source>
</evidence>
<reference evidence="1 2" key="1">
    <citation type="submission" date="2017-02" db="EMBL/GenBank/DDBJ databases">
        <authorList>
            <person name="Peterson S.W."/>
        </authorList>
    </citation>
    <scope>NUCLEOTIDE SEQUENCE [LARGE SCALE GENOMIC DNA]</scope>
    <source>
        <strain evidence="1 2">DSM 18108</strain>
    </source>
</reference>
<gene>
    <name evidence="1" type="ORF">SAMN05660461_0248</name>
</gene>
<accession>A0A1T5N3S2</accession>
<dbReference type="AlphaFoldDB" id="A0A1T5N3S2"/>
<dbReference type="Pfam" id="PF13563">
    <property type="entry name" value="2_5_RNA_ligase2"/>
    <property type="match status" value="1"/>
</dbReference>
<dbReference type="EMBL" id="FUZZ01000001">
    <property type="protein sequence ID" value="SKC95132.1"/>
    <property type="molecule type" value="Genomic_DNA"/>
</dbReference>
<organism evidence="1 2">
    <name type="scientific">Chitinophaga ginsengisegetis</name>
    <dbReference type="NCBI Taxonomy" id="393003"/>
    <lineage>
        <taxon>Bacteria</taxon>
        <taxon>Pseudomonadati</taxon>
        <taxon>Bacteroidota</taxon>
        <taxon>Chitinophagia</taxon>
        <taxon>Chitinophagales</taxon>
        <taxon>Chitinophagaceae</taxon>
        <taxon>Chitinophaga</taxon>
    </lineage>
</organism>